<keyword evidence="7" id="KW-0539">Nucleus</keyword>
<dbReference type="RefSeq" id="XP_020067105.1">
    <property type="nucleotide sequence ID" value="XM_020211397.1"/>
</dbReference>
<feature type="compositionally biased region" description="Acidic residues" evidence="9">
    <location>
        <begin position="10"/>
        <end position="23"/>
    </location>
</feature>
<dbReference type="PANTHER" id="PTHR13904:SF0">
    <property type="entry name" value="U4_U6 SMALL NUCLEAR RIBONUCLEOPROTEIN PRP31"/>
    <property type="match status" value="1"/>
</dbReference>
<feature type="region of interest" description="Disordered" evidence="9">
    <location>
        <begin position="1"/>
        <end position="35"/>
    </location>
</feature>
<keyword evidence="8" id="KW-0687">Ribonucleoprotein</keyword>
<dbReference type="GO" id="GO:0005687">
    <property type="term" value="C:U4 snRNP"/>
    <property type="evidence" value="ECO:0007669"/>
    <property type="project" value="TreeGrafter"/>
</dbReference>
<dbReference type="GO" id="GO:0071011">
    <property type="term" value="C:precatalytic spliceosome"/>
    <property type="evidence" value="ECO:0007669"/>
    <property type="project" value="TreeGrafter"/>
</dbReference>
<evidence type="ECO:0000256" key="2">
    <source>
        <dbReference type="ARBA" id="ARBA00005572"/>
    </source>
</evidence>
<keyword evidence="6" id="KW-0508">mRNA splicing</keyword>
<keyword evidence="12" id="KW-1185">Reference proteome</keyword>
<dbReference type="GO" id="GO:0000244">
    <property type="term" value="P:spliceosomal tri-snRNP complex assembly"/>
    <property type="evidence" value="ECO:0007669"/>
    <property type="project" value="InterPro"/>
</dbReference>
<comment type="similarity">
    <text evidence="2">Belongs to the PRP31 family.</text>
</comment>
<evidence type="ECO:0000256" key="1">
    <source>
        <dbReference type="ARBA" id="ARBA00004123"/>
    </source>
</evidence>
<evidence type="ECO:0000256" key="8">
    <source>
        <dbReference type="ARBA" id="ARBA00023274"/>
    </source>
</evidence>
<protein>
    <submittedName>
        <fullName evidence="11">Nop domain-containing protein</fullName>
    </submittedName>
</protein>
<organism evidence="11 12">
    <name type="scientific">Suhomyces tanzawaensis NRRL Y-17324</name>
    <dbReference type="NCBI Taxonomy" id="984487"/>
    <lineage>
        <taxon>Eukaryota</taxon>
        <taxon>Fungi</taxon>
        <taxon>Dikarya</taxon>
        <taxon>Ascomycota</taxon>
        <taxon>Saccharomycotina</taxon>
        <taxon>Pichiomycetes</taxon>
        <taxon>Debaryomycetaceae</taxon>
        <taxon>Suhomyces</taxon>
    </lineage>
</organism>
<evidence type="ECO:0000256" key="9">
    <source>
        <dbReference type="SAM" id="MobiDB-lite"/>
    </source>
</evidence>
<dbReference type="Gene3D" id="1.10.246.90">
    <property type="entry name" value="Nop domain"/>
    <property type="match status" value="1"/>
</dbReference>
<keyword evidence="5" id="KW-0694">RNA-binding</keyword>
<keyword evidence="4" id="KW-0747">Spliceosome</keyword>
<dbReference type="Gene3D" id="1.10.287.4070">
    <property type="match status" value="1"/>
</dbReference>
<evidence type="ECO:0000313" key="11">
    <source>
        <dbReference type="EMBL" id="ODV81983.1"/>
    </source>
</evidence>
<feature type="compositionally biased region" description="Basic and acidic residues" evidence="9">
    <location>
        <begin position="501"/>
        <end position="517"/>
    </location>
</feature>
<feature type="compositionally biased region" description="Basic and acidic residues" evidence="9">
    <location>
        <begin position="393"/>
        <end position="402"/>
    </location>
</feature>
<feature type="region of interest" description="Disordered" evidence="9">
    <location>
        <begin position="362"/>
        <end position="402"/>
    </location>
</feature>
<evidence type="ECO:0000259" key="10">
    <source>
        <dbReference type="PROSITE" id="PS51358"/>
    </source>
</evidence>
<dbReference type="InterPro" id="IPR012976">
    <property type="entry name" value="NOSIC"/>
</dbReference>
<proteinExistence type="inferred from homology"/>
<comment type="subcellular location">
    <subcellularLocation>
        <location evidence="1">Nucleus</location>
    </subcellularLocation>
</comment>
<evidence type="ECO:0000256" key="6">
    <source>
        <dbReference type="ARBA" id="ARBA00023187"/>
    </source>
</evidence>
<dbReference type="GO" id="GO:0003723">
    <property type="term" value="F:RNA binding"/>
    <property type="evidence" value="ECO:0007669"/>
    <property type="project" value="UniProtKB-KW"/>
</dbReference>
<sequence>MEDYAKELADDFDSSESEEELVQESEVQQPLNQSSDDTLSFEARLKQLLETNLIDSRLQAILEGSGTLGVTDFYKFSRVYPLIPDLKARIAKYSDQQDSDYAELLSFVNEENQTEEYKFLLAVNEISTLINQDIEVFHTLVKIQYKSVFPELESLVLNPVDYARIVTIIRQDLANIRQHEDKLKLLVSNEKVLVIIMAAIQQVRQQFTLDEEDLGKILSCCGILMELDAILNELSTFITEKLAKFAPNISAIIGPITTSQLLIATGSLRQLALTPSCNLPSLGVKDLSSQSKTRARYRQAGYLYHSDLIKFLPEDIVRSVLRIISGKVILAARIDLSNSKPGGEIGRGYLQEISQKIDKLLTPPEQQPDKALPIPKEQKSKKRGGKRFRKMKERTQMSELRKAQNKMEFGKEEDTVMDAFGEEIGMGMSRSGGGRIGQIKINTNTNARMTKAMASRVLKQNHNQSNNHLDDFNSILLPASTPKAIESKTNTEKWFTGLLKRKPEATEATDSKKQKLE</sequence>
<dbReference type="SUPFAM" id="SSF89124">
    <property type="entry name" value="Nop domain"/>
    <property type="match status" value="1"/>
</dbReference>
<feature type="compositionally biased region" description="Basic residues" evidence="9">
    <location>
        <begin position="379"/>
        <end position="392"/>
    </location>
</feature>
<dbReference type="PANTHER" id="PTHR13904">
    <property type="entry name" value="PRE-MRNA SPLICING FACTOR PRP31"/>
    <property type="match status" value="1"/>
</dbReference>
<dbReference type="GeneID" id="30985533"/>
<dbReference type="InterPro" id="IPR027105">
    <property type="entry name" value="Prp31"/>
</dbReference>
<evidence type="ECO:0000313" key="12">
    <source>
        <dbReference type="Proteomes" id="UP000094285"/>
    </source>
</evidence>
<dbReference type="InterPro" id="IPR002687">
    <property type="entry name" value="Nop_dom"/>
</dbReference>
<feature type="domain" description="Nop" evidence="10">
    <location>
        <begin position="245"/>
        <end position="362"/>
    </location>
</feature>
<evidence type="ECO:0000256" key="7">
    <source>
        <dbReference type="ARBA" id="ARBA00023242"/>
    </source>
</evidence>
<gene>
    <name evidence="11" type="ORF">CANTADRAFT_87926</name>
</gene>
<evidence type="ECO:0000256" key="4">
    <source>
        <dbReference type="ARBA" id="ARBA00022728"/>
    </source>
</evidence>
<dbReference type="InterPro" id="IPR019175">
    <property type="entry name" value="Prp31_C"/>
</dbReference>
<keyword evidence="3" id="KW-0507">mRNA processing</keyword>
<name>A0A1E4SR40_9ASCO</name>
<dbReference type="GO" id="GO:0046540">
    <property type="term" value="C:U4/U6 x U5 tri-snRNP complex"/>
    <property type="evidence" value="ECO:0007669"/>
    <property type="project" value="InterPro"/>
</dbReference>
<accession>A0A1E4SR40</accession>
<dbReference type="Pfam" id="PF01798">
    <property type="entry name" value="Nop"/>
    <property type="match status" value="1"/>
</dbReference>
<dbReference type="SMART" id="SM00931">
    <property type="entry name" value="NOSIC"/>
    <property type="match status" value="1"/>
</dbReference>
<evidence type="ECO:0000256" key="3">
    <source>
        <dbReference type="ARBA" id="ARBA00022664"/>
    </source>
</evidence>
<dbReference type="InterPro" id="IPR036070">
    <property type="entry name" value="Nop_dom_sf"/>
</dbReference>
<reference evidence="12" key="1">
    <citation type="submission" date="2016-05" db="EMBL/GenBank/DDBJ databases">
        <title>Comparative genomics of biotechnologically important yeasts.</title>
        <authorList>
            <consortium name="DOE Joint Genome Institute"/>
            <person name="Riley R."/>
            <person name="Haridas S."/>
            <person name="Wolfe K.H."/>
            <person name="Lopes M.R."/>
            <person name="Hittinger C.T."/>
            <person name="Goker M."/>
            <person name="Salamov A."/>
            <person name="Wisecaver J."/>
            <person name="Long T.M."/>
            <person name="Aerts A.L."/>
            <person name="Barry K."/>
            <person name="Choi C."/>
            <person name="Clum A."/>
            <person name="Coughlan A.Y."/>
            <person name="Deshpande S."/>
            <person name="Douglass A.P."/>
            <person name="Hanson S.J."/>
            <person name="Klenk H.-P."/>
            <person name="Labutti K."/>
            <person name="Lapidus A."/>
            <person name="Lindquist E."/>
            <person name="Lipzen A."/>
            <person name="Meier-Kolthoff J.P."/>
            <person name="Ohm R.A."/>
            <person name="Otillar R.P."/>
            <person name="Pangilinan J."/>
            <person name="Peng Y."/>
            <person name="Rokas A."/>
            <person name="Rosa C.A."/>
            <person name="Scheuner C."/>
            <person name="Sibirny A.A."/>
            <person name="Slot J.C."/>
            <person name="Stielow J.B."/>
            <person name="Sun H."/>
            <person name="Kurtzman C.P."/>
            <person name="Blackwell M."/>
            <person name="Grigoriev I.V."/>
            <person name="Jeffries T.W."/>
        </authorList>
    </citation>
    <scope>NUCLEOTIDE SEQUENCE [LARGE SCALE GENOMIC DNA]</scope>
    <source>
        <strain evidence="12">NRRL Y-17324</strain>
    </source>
</reference>
<dbReference type="Proteomes" id="UP000094285">
    <property type="component" value="Unassembled WGS sequence"/>
</dbReference>
<dbReference type="EMBL" id="KV453909">
    <property type="protein sequence ID" value="ODV81983.1"/>
    <property type="molecule type" value="Genomic_DNA"/>
</dbReference>
<dbReference type="PROSITE" id="PS51358">
    <property type="entry name" value="NOP"/>
    <property type="match status" value="1"/>
</dbReference>
<dbReference type="STRING" id="984487.A0A1E4SR40"/>
<dbReference type="Pfam" id="PF09785">
    <property type="entry name" value="Prp31_C"/>
    <property type="match status" value="1"/>
</dbReference>
<dbReference type="AlphaFoldDB" id="A0A1E4SR40"/>
<dbReference type="InterPro" id="IPR042239">
    <property type="entry name" value="Nop_C"/>
</dbReference>
<evidence type="ECO:0000256" key="5">
    <source>
        <dbReference type="ARBA" id="ARBA00022884"/>
    </source>
</evidence>
<dbReference type="OrthoDB" id="4771285at2759"/>
<feature type="region of interest" description="Disordered" evidence="9">
    <location>
        <begin position="498"/>
        <end position="517"/>
    </location>
</feature>